<name>A0A146M893_LYGHE</name>
<organism evidence="2">
    <name type="scientific">Lygus hesperus</name>
    <name type="common">Western plant bug</name>
    <dbReference type="NCBI Taxonomy" id="30085"/>
    <lineage>
        <taxon>Eukaryota</taxon>
        <taxon>Metazoa</taxon>
        <taxon>Ecdysozoa</taxon>
        <taxon>Arthropoda</taxon>
        <taxon>Hexapoda</taxon>
        <taxon>Insecta</taxon>
        <taxon>Pterygota</taxon>
        <taxon>Neoptera</taxon>
        <taxon>Paraneoptera</taxon>
        <taxon>Hemiptera</taxon>
        <taxon>Heteroptera</taxon>
        <taxon>Panheteroptera</taxon>
        <taxon>Cimicomorpha</taxon>
        <taxon>Miridae</taxon>
        <taxon>Mirini</taxon>
        <taxon>Lygus</taxon>
    </lineage>
</organism>
<proteinExistence type="predicted"/>
<feature type="compositionally biased region" description="Polar residues" evidence="1">
    <location>
        <begin position="180"/>
        <end position="203"/>
    </location>
</feature>
<feature type="compositionally biased region" description="Polar residues" evidence="1">
    <location>
        <begin position="746"/>
        <end position="788"/>
    </location>
</feature>
<feature type="region of interest" description="Disordered" evidence="1">
    <location>
        <begin position="746"/>
        <end position="810"/>
    </location>
</feature>
<feature type="region of interest" description="Disordered" evidence="1">
    <location>
        <begin position="15"/>
        <end position="36"/>
    </location>
</feature>
<dbReference type="EMBL" id="GDHC01003144">
    <property type="protein sequence ID" value="JAQ15485.1"/>
    <property type="molecule type" value="Transcribed_RNA"/>
</dbReference>
<dbReference type="AlphaFoldDB" id="A0A146M893"/>
<feature type="non-terminal residue" evidence="2">
    <location>
        <position position="1215"/>
    </location>
</feature>
<dbReference type="CDD" id="cd21853">
    <property type="entry name" value="KNL1_NTD"/>
    <property type="match status" value="1"/>
</dbReference>
<feature type="region of interest" description="Disordered" evidence="1">
    <location>
        <begin position="1048"/>
        <end position="1071"/>
    </location>
</feature>
<feature type="region of interest" description="Disordered" evidence="1">
    <location>
        <begin position="163"/>
        <end position="218"/>
    </location>
</feature>
<feature type="compositionally biased region" description="Basic and acidic residues" evidence="1">
    <location>
        <begin position="15"/>
        <end position="24"/>
    </location>
</feature>
<reference evidence="2" key="1">
    <citation type="journal article" date="2016" name="Gigascience">
        <title>De novo construction of an expanded transcriptome assembly for the western tarnished plant bug, Lygus hesperus.</title>
        <authorList>
            <person name="Tassone E.E."/>
            <person name="Geib S.M."/>
            <person name="Hall B."/>
            <person name="Fabrick J.A."/>
            <person name="Brent C.S."/>
            <person name="Hull J.J."/>
        </authorList>
    </citation>
    <scope>NUCLEOTIDE SEQUENCE</scope>
</reference>
<accession>A0A146M893</accession>
<protein>
    <submittedName>
        <fullName evidence="2">Uncharacterized protein</fullName>
    </submittedName>
</protein>
<sequence length="1215" mass="134158">MENRFLSFVLDEERSTYTEGESKSRRSSILKPPKARAPLQEVNLGGSADDTEDFDTLRKRRVSFAGVNSVKEFCSQAESLQVCHIQSYEETFSTSSDNSQNNSAKSLLQVGTPKHAVSSGEDHNFADDPMDLTDSIIDNNHVADKSAPPPVVQVIPVFTPSAQLSESGMNNRDNLPSWGSRKSLSQRPVIDGNTTSSNMSISSVVGVPPLGTPRNPDAPVAVSSPWSCSMDMTEPVHGQHNRISSVNMPSTQDKIPILPFRNSFKVAEQSDHGMELTEAVLVKIKPFSINQANDNFGDMSMEMTEVVKRTELESFRSRVSFTNKSASMEFTEVVHPQRKSSQFPHFHQSGIESSTGNCGMELTEPIKAHFMSSNPSERLPSEQIISGKSHSALSQSHHVTPFPRGPENPGDCEKSILETTSNHSLCDMEMTGVLSLSKYNKIVSNDDDADDMDFTQMLSVNERQNKKARMSNEPDEEPFQIISPLSTKVCDVQQPLHQNEPLRSRHSIPPSPARDELKSLAEPLAPKADTIVTEKNQFDDEDTFALNFKNIRREDGPIELSFLKEFRESPKSDKPVTKVIPEHDFTFSKNSEHLNHEHFLLYSPPKYSKPASEMKEGTGLGRASMPKEPLNVGENAADLHQTIPTNIDNQKRGSINSLVFNDQQNIETLDPLRNLRNSRSFVGDVSLPPRARMSFKDFEIKPDSIVANESLSTVGLDDSGILKAGLNDMTCPERVPCVSMSMTSNITSPCSKSRMSLADRTTFSSSPTHDVHQNCEQTTLTKSFQPASYQPALGKPREDQPVNRLETHDDQDTSVSVPFVFKHLPEKKKSDAHKLGQSFPIIEFDESPNRSGVVLQRTSMGINHIPAVNKSVDPNQFVSDQDTSISMPFVFKAVTDKRGSDDYQLRQSFPIIECGESQSSAQMEFTEVTPSVDIAPRKSLARINSDIDGNSIQPSYSSGQMELTDVVAVNRKSIRSSELTSSPQDSSAIEMDETLMKIKAPDEDKAREMFLNATGNTEGLTTTTCDMEETNVKQKIFGNPRKSFFPSAESPLSLTSEETITRPNSSNVAHTAEPISESCAVIDDEETLAKLSLNLDVSGKEQAGSGAVDTDMERIAVNPQIRLSLAPNNRKSFFYSQMSPDRGAAHEVLNANHDVHANVMPELDQPKVEYCNDRTNNVEELPDSAVIAATSGDVNATSDLEQFLKVGLDNPDELK</sequence>
<gene>
    <name evidence="2" type="ORF">g.79675</name>
</gene>
<evidence type="ECO:0000256" key="1">
    <source>
        <dbReference type="SAM" id="MobiDB-lite"/>
    </source>
</evidence>
<feature type="compositionally biased region" description="Basic and acidic residues" evidence="1">
    <location>
        <begin position="795"/>
        <end position="810"/>
    </location>
</feature>
<feature type="compositionally biased region" description="Polar residues" evidence="1">
    <location>
        <begin position="163"/>
        <end position="174"/>
    </location>
</feature>
<feature type="region of interest" description="Disordered" evidence="1">
    <location>
        <begin position="495"/>
        <end position="515"/>
    </location>
</feature>
<feature type="compositionally biased region" description="Polar residues" evidence="1">
    <location>
        <begin position="1050"/>
        <end position="1069"/>
    </location>
</feature>
<evidence type="ECO:0000313" key="2">
    <source>
        <dbReference type="EMBL" id="JAQ15485.1"/>
    </source>
</evidence>